<evidence type="ECO:0000259" key="2">
    <source>
        <dbReference type="Pfam" id="PF00248"/>
    </source>
</evidence>
<feature type="domain" description="NADP-dependent oxidoreductase" evidence="2">
    <location>
        <begin position="15"/>
        <end position="314"/>
    </location>
</feature>
<comment type="caution">
    <text evidence="3">The sequence shown here is derived from an EMBL/GenBank/DDBJ whole genome shotgun (WGS) entry which is preliminary data.</text>
</comment>
<dbReference type="PANTHER" id="PTHR43364:SF4">
    <property type="entry name" value="NAD(P)-LINKED OXIDOREDUCTASE SUPERFAMILY PROTEIN"/>
    <property type="match status" value="1"/>
</dbReference>
<dbReference type="PRINTS" id="PR00069">
    <property type="entry name" value="ALDKETRDTASE"/>
</dbReference>
<evidence type="ECO:0000256" key="1">
    <source>
        <dbReference type="ARBA" id="ARBA00023002"/>
    </source>
</evidence>
<dbReference type="InterPro" id="IPR020471">
    <property type="entry name" value="AKR"/>
</dbReference>
<gene>
    <name evidence="3" type="ORF">IAA52_00280</name>
</gene>
<keyword evidence="1" id="KW-0560">Oxidoreductase</keyword>
<dbReference type="GO" id="GO:0005829">
    <property type="term" value="C:cytosol"/>
    <property type="evidence" value="ECO:0007669"/>
    <property type="project" value="UniProtKB-ARBA"/>
</dbReference>
<sequence length="330" mass="36353">MRYVKLGKSELEVSRICLGCMGFGRVAGDHHAGWALEEAPSREIIRRALEMGINFFDTAMSYGGGESERILGRALHDFAPRDQVIVATKFSPRTAEEIAAGISGAQHVNDCLNKSLKRLGMDYVDLYICHMWDYHTPIEELLFGLHRAVEAGKARAIGISNCYAWQLAKANAIAERNGWQKFISVQGHYNLLFREEEREMVPLCREDGIALTPYSPLASGRLAKPRTERSARLDTDLVAKGKYDATAAQDAAIIERVAELAEKKGLTRTQVALGWLLSKVTSPVVGATKAAHLEEAAAAVEVSLTAAECAYLEQPYVPHRLVGVMQFNHA</sequence>
<reference evidence="3" key="2">
    <citation type="journal article" date="2021" name="PeerJ">
        <title>Extensive microbial diversity within the chicken gut microbiome revealed by metagenomics and culture.</title>
        <authorList>
            <person name="Gilroy R."/>
            <person name="Ravi A."/>
            <person name="Getino M."/>
            <person name="Pursley I."/>
            <person name="Horton D.L."/>
            <person name="Alikhan N.F."/>
            <person name="Baker D."/>
            <person name="Gharbi K."/>
            <person name="Hall N."/>
            <person name="Watson M."/>
            <person name="Adriaenssens E.M."/>
            <person name="Foster-Nyarko E."/>
            <person name="Jarju S."/>
            <person name="Secka A."/>
            <person name="Antonio M."/>
            <person name="Oren A."/>
            <person name="Chaudhuri R.R."/>
            <person name="La Ragione R."/>
            <person name="Hildebrand F."/>
            <person name="Pallen M.J."/>
        </authorList>
    </citation>
    <scope>NUCLEOTIDE SEQUENCE</scope>
    <source>
        <strain evidence="3">ChiSjej6B24-2974</strain>
    </source>
</reference>
<organism evidence="3 4">
    <name type="scientific">Candidatus Pullichristensenella stercorigallinarum</name>
    <dbReference type="NCBI Taxonomy" id="2840909"/>
    <lineage>
        <taxon>Bacteria</taxon>
        <taxon>Bacillati</taxon>
        <taxon>Bacillota</taxon>
        <taxon>Clostridia</taxon>
        <taxon>Candidatus Pullichristensenella</taxon>
    </lineage>
</organism>
<dbReference type="FunFam" id="3.20.20.100:FF:000004">
    <property type="entry name" value="Oxidoreductase, aldo/keto reductase"/>
    <property type="match status" value="1"/>
</dbReference>
<dbReference type="SUPFAM" id="SSF51430">
    <property type="entry name" value="NAD(P)-linked oxidoreductase"/>
    <property type="match status" value="1"/>
</dbReference>
<dbReference type="Gene3D" id="3.20.20.100">
    <property type="entry name" value="NADP-dependent oxidoreductase domain"/>
    <property type="match status" value="1"/>
</dbReference>
<dbReference type="Pfam" id="PF00248">
    <property type="entry name" value="Aldo_ket_red"/>
    <property type="match status" value="1"/>
</dbReference>
<dbReference type="InterPro" id="IPR036812">
    <property type="entry name" value="NAD(P)_OxRdtase_dom_sf"/>
</dbReference>
<name>A0A9D0ZJR5_9FIRM</name>
<accession>A0A9D0ZJR5</accession>
<dbReference type="InterPro" id="IPR050523">
    <property type="entry name" value="AKR_Detox_Biosynth"/>
</dbReference>
<protein>
    <submittedName>
        <fullName evidence="3">Aldo/keto reductase</fullName>
    </submittedName>
</protein>
<dbReference type="InterPro" id="IPR023210">
    <property type="entry name" value="NADP_OxRdtase_dom"/>
</dbReference>
<evidence type="ECO:0000313" key="3">
    <source>
        <dbReference type="EMBL" id="HIQ81521.1"/>
    </source>
</evidence>
<evidence type="ECO:0000313" key="4">
    <source>
        <dbReference type="Proteomes" id="UP000824260"/>
    </source>
</evidence>
<dbReference type="GO" id="GO:0016491">
    <property type="term" value="F:oxidoreductase activity"/>
    <property type="evidence" value="ECO:0007669"/>
    <property type="project" value="UniProtKB-KW"/>
</dbReference>
<dbReference type="Proteomes" id="UP000824260">
    <property type="component" value="Unassembled WGS sequence"/>
</dbReference>
<dbReference type="PANTHER" id="PTHR43364">
    <property type="entry name" value="NADH-SPECIFIC METHYLGLYOXAL REDUCTASE-RELATED"/>
    <property type="match status" value="1"/>
</dbReference>
<dbReference type="CDD" id="cd19079">
    <property type="entry name" value="AKR_EcYajO-like"/>
    <property type="match status" value="1"/>
</dbReference>
<dbReference type="AlphaFoldDB" id="A0A9D0ZJR5"/>
<reference evidence="3" key="1">
    <citation type="submission" date="2020-10" db="EMBL/GenBank/DDBJ databases">
        <authorList>
            <person name="Gilroy R."/>
        </authorList>
    </citation>
    <scope>NUCLEOTIDE SEQUENCE</scope>
    <source>
        <strain evidence="3">ChiSjej6B24-2974</strain>
    </source>
</reference>
<dbReference type="EMBL" id="DVFZ01000005">
    <property type="protein sequence ID" value="HIQ81521.1"/>
    <property type="molecule type" value="Genomic_DNA"/>
</dbReference>
<proteinExistence type="predicted"/>